<name>A0A2A6BYF6_PRIPA</name>
<reference evidence="2" key="1">
    <citation type="journal article" date="2008" name="Nat. Genet.">
        <title>The Pristionchus pacificus genome provides a unique perspective on nematode lifestyle and parasitism.</title>
        <authorList>
            <person name="Dieterich C."/>
            <person name="Clifton S.W."/>
            <person name="Schuster L.N."/>
            <person name="Chinwalla A."/>
            <person name="Delehaunty K."/>
            <person name="Dinkelacker I."/>
            <person name="Fulton L."/>
            <person name="Fulton R."/>
            <person name="Godfrey J."/>
            <person name="Minx P."/>
            <person name="Mitreva M."/>
            <person name="Roeseler W."/>
            <person name="Tian H."/>
            <person name="Witte H."/>
            <person name="Yang S.P."/>
            <person name="Wilson R.K."/>
            <person name="Sommer R.J."/>
        </authorList>
    </citation>
    <scope>NUCLEOTIDE SEQUENCE [LARGE SCALE GENOMIC DNA]</scope>
    <source>
        <strain evidence="2">PS312</strain>
    </source>
</reference>
<keyword evidence="2" id="KW-1185">Reference proteome</keyword>
<dbReference type="AlphaFoldDB" id="A0A2A6BYF6"/>
<evidence type="ECO:0000313" key="1">
    <source>
        <dbReference type="EnsemblMetazoa" id="PPA44939.1"/>
    </source>
</evidence>
<dbReference type="EnsemblMetazoa" id="PPA44939.1">
    <property type="protein sequence ID" value="PPA44939.1"/>
    <property type="gene ID" value="WBGene00283308"/>
</dbReference>
<protein>
    <submittedName>
        <fullName evidence="1">Uncharacterized protein</fullName>
    </submittedName>
</protein>
<gene>
    <name evidence="1" type="primary">WBGene00283308</name>
</gene>
<organism evidence="1 2">
    <name type="scientific">Pristionchus pacificus</name>
    <name type="common">Parasitic nematode worm</name>
    <dbReference type="NCBI Taxonomy" id="54126"/>
    <lineage>
        <taxon>Eukaryota</taxon>
        <taxon>Metazoa</taxon>
        <taxon>Ecdysozoa</taxon>
        <taxon>Nematoda</taxon>
        <taxon>Chromadorea</taxon>
        <taxon>Rhabditida</taxon>
        <taxon>Rhabditina</taxon>
        <taxon>Diplogasteromorpha</taxon>
        <taxon>Diplogasteroidea</taxon>
        <taxon>Neodiplogasteridae</taxon>
        <taxon>Pristionchus</taxon>
    </lineage>
</organism>
<sequence length="63" mass="6835">MLARRSSSAGVAAWITIPPSVSIACACSPVLIYGHVSLVSRDHWYASTITTVTRPKKQNDSYI</sequence>
<dbReference type="Proteomes" id="UP000005239">
    <property type="component" value="Unassembled WGS sequence"/>
</dbReference>
<proteinExistence type="predicted"/>
<accession>A0A2A6BYF6</accession>
<reference evidence="1" key="2">
    <citation type="submission" date="2022-06" db="UniProtKB">
        <authorList>
            <consortium name="EnsemblMetazoa"/>
        </authorList>
    </citation>
    <scope>IDENTIFICATION</scope>
    <source>
        <strain evidence="1">PS312</strain>
    </source>
</reference>
<accession>A0A8R1Z9Z1</accession>
<evidence type="ECO:0000313" key="2">
    <source>
        <dbReference type="Proteomes" id="UP000005239"/>
    </source>
</evidence>
<dbReference type="PROSITE" id="PS51257">
    <property type="entry name" value="PROKAR_LIPOPROTEIN"/>
    <property type="match status" value="1"/>
</dbReference>